<comment type="caution">
    <text evidence="1">The sequence shown here is derived from an EMBL/GenBank/DDBJ whole genome shotgun (WGS) entry which is preliminary data.</text>
</comment>
<dbReference type="CDD" id="cd20307">
    <property type="entry name" value="cupin_BacB_N"/>
    <property type="match status" value="1"/>
</dbReference>
<proteinExistence type="predicted"/>
<dbReference type="EMBL" id="BDQK01000006">
    <property type="protein sequence ID" value="GBF80265.1"/>
    <property type="molecule type" value="Genomic_DNA"/>
</dbReference>
<sequence>MSRFFPQQKIVNVNGQVELLAFQCEDAIVQLASIAPGATFPLHEHQESQIGMIFNDNLEININGNKTIIQSLDHVYVAGANIPHGSKNLLSQTILGFDVKRIIPASVSEENGSEILRVVDAYNKTFGLPCRSVEGPWFEIMITDIPPKKNIPKQQPNLSIMGITLNGKLEIEIATEKQHLTYGNIYYVPAQTSYEVVNVSNQTVSLLEILLKEL</sequence>
<dbReference type="PANTHER" id="PTHR40112">
    <property type="entry name" value="H2HPP ISOMERASE"/>
    <property type="match status" value="1"/>
</dbReference>
<reference evidence="2" key="1">
    <citation type="submission" date="2017-05" db="EMBL/GenBank/DDBJ databases">
        <title>Physiological properties and genetic analysis related to exopolysaccharide production of fresh-water unicellular cyanobacterium Aphanothece sacrum, Suizenji Nori, that has been cultured as a food source in Japan.</title>
        <authorList>
            <person name="Kanesaki Y."/>
            <person name="Yoshikawa S."/>
            <person name="Ohki K."/>
        </authorList>
    </citation>
    <scope>NUCLEOTIDE SEQUENCE [LARGE SCALE GENOMIC DNA]</scope>
    <source>
        <strain evidence="2">FPU1</strain>
    </source>
</reference>
<name>A0A401IG47_APHSA</name>
<dbReference type="PANTHER" id="PTHR40112:SF1">
    <property type="entry name" value="H2HPP ISOMERASE"/>
    <property type="match status" value="1"/>
</dbReference>
<evidence type="ECO:0000313" key="1">
    <source>
        <dbReference type="EMBL" id="GBF80265.1"/>
    </source>
</evidence>
<dbReference type="InterPro" id="IPR011051">
    <property type="entry name" value="RmlC_Cupin_sf"/>
</dbReference>
<dbReference type="AlphaFoldDB" id="A0A401IG47"/>
<evidence type="ECO:0000313" key="2">
    <source>
        <dbReference type="Proteomes" id="UP000287247"/>
    </source>
</evidence>
<dbReference type="InterPro" id="IPR014710">
    <property type="entry name" value="RmlC-like_jellyroll"/>
</dbReference>
<dbReference type="Gene3D" id="2.60.120.10">
    <property type="entry name" value="Jelly Rolls"/>
    <property type="match status" value="2"/>
</dbReference>
<keyword evidence="2" id="KW-1185">Reference proteome</keyword>
<dbReference type="OrthoDB" id="4105826at2"/>
<gene>
    <name evidence="1" type="ORF">AsFPU1_1666</name>
</gene>
<organism evidence="1 2">
    <name type="scientific">Aphanothece sacrum FPU1</name>
    <dbReference type="NCBI Taxonomy" id="1920663"/>
    <lineage>
        <taxon>Bacteria</taxon>
        <taxon>Bacillati</taxon>
        <taxon>Cyanobacteriota</taxon>
        <taxon>Cyanophyceae</taxon>
        <taxon>Oscillatoriophycideae</taxon>
        <taxon>Chroococcales</taxon>
        <taxon>Aphanothecaceae</taxon>
        <taxon>Aphanothece</taxon>
    </lineage>
</organism>
<dbReference type="InterPro" id="IPR052535">
    <property type="entry name" value="Bacilysin_H2HPP_isomerase"/>
</dbReference>
<accession>A0A401IG47</accession>
<protein>
    <submittedName>
        <fullName evidence="1">AerE protein</fullName>
    </submittedName>
</protein>
<dbReference type="Proteomes" id="UP000287247">
    <property type="component" value="Unassembled WGS sequence"/>
</dbReference>
<dbReference type="SUPFAM" id="SSF51182">
    <property type="entry name" value="RmlC-like cupins"/>
    <property type="match status" value="1"/>
</dbReference>